<dbReference type="PANTHER" id="PTHR31045">
    <property type="entry name" value="PLAC8 FAMILY PROTEIN-RELATED"/>
    <property type="match status" value="1"/>
</dbReference>
<feature type="region of interest" description="Disordered" evidence="1">
    <location>
        <begin position="1"/>
        <end position="26"/>
    </location>
</feature>
<evidence type="ECO:0000256" key="1">
    <source>
        <dbReference type="SAM" id="MobiDB-lite"/>
    </source>
</evidence>
<protein>
    <submittedName>
        <fullName evidence="2">Uncharacterized protein</fullName>
    </submittedName>
</protein>
<keyword evidence="3" id="KW-1185">Reference proteome</keyword>
<evidence type="ECO:0000313" key="2">
    <source>
        <dbReference type="EMBL" id="DAD47271.1"/>
    </source>
</evidence>
<accession>A0A822ZUS9</accession>
<evidence type="ECO:0000313" key="3">
    <source>
        <dbReference type="Proteomes" id="UP000607653"/>
    </source>
</evidence>
<reference evidence="2 3" key="1">
    <citation type="journal article" date="2020" name="Mol. Biol. Evol.">
        <title>Distinct Expression and Methylation Patterns for Genes with Different Fates following a Single Whole-Genome Duplication in Flowering Plants.</title>
        <authorList>
            <person name="Shi T."/>
            <person name="Rahmani R.S."/>
            <person name="Gugger P.F."/>
            <person name="Wang M."/>
            <person name="Li H."/>
            <person name="Zhang Y."/>
            <person name="Li Z."/>
            <person name="Wang Q."/>
            <person name="Van de Peer Y."/>
            <person name="Marchal K."/>
            <person name="Chen J."/>
        </authorList>
    </citation>
    <scope>NUCLEOTIDE SEQUENCE [LARGE SCALE GENOMIC DNA]</scope>
    <source>
        <tissue evidence="2">Leaf</tissue>
    </source>
</reference>
<organism evidence="2 3">
    <name type="scientific">Nelumbo nucifera</name>
    <name type="common">Sacred lotus</name>
    <dbReference type="NCBI Taxonomy" id="4432"/>
    <lineage>
        <taxon>Eukaryota</taxon>
        <taxon>Viridiplantae</taxon>
        <taxon>Streptophyta</taxon>
        <taxon>Embryophyta</taxon>
        <taxon>Tracheophyta</taxon>
        <taxon>Spermatophyta</taxon>
        <taxon>Magnoliopsida</taxon>
        <taxon>Proteales</taxon>
        <taxon>Nelumbonaceae</taxon>
        <taxon>Nelumbo</taxon>
    </lineage>
</organism>
<name>A0A822ZUS9_NELNU</name>
<dbReference type="PANTHER" id="PTHR31045:SF30">
    <property type="entry name" value="PLAC8 FAMILY PROTEIN"/>
    <property type="match status" value="1"/>
</dbReference>
<dbReference type="AlphaFoldDB" id="A0A822ZUS9"/>
<sequence length="133" mass="14709">MISASYGKRTEEVQEELRLSPIPNGSKEMARVPFHMSLSQRGLLGQENPQKGSPDVSTALPSRVGILKFGSTDLLASPSTKFLQIAEERDEVSRSVPSSTSQGSQNRFNLVFVKKIDWEFLRKISAKSGLEVQ</sequence>
<dbReference type="Proteomes" id="UP000607653">
    <property type="component" value="Unassembled WGS sequence"/>
</dbReference>
<gene>
    <name evidence="2" type="ORF">HUJ06_017208</name>
</gene>
<feature type="compositionally biased region" description="Basic and acidic residues" evidence="1">
    <location>
        <begin position="8"/>
        <end position="18"/>
    </location>
</feature>
<comment type="caution">
    <text evidence="2">The sequence shown here is derived from an EMBL/GenBank/DDBJ whole genome shotgun (WGS) entry which is preliminary data.</text>
</comment>
<proteinExistence type="predicted"/>
<dbReference type="EMBL" id="DUZY01000008">
    <property type="protein sequence ID" value="DAD47271.1"/>
    <property type="molecule type" value="Genomic_DNA"/>
</dbReference>